<evidence type="ECO:0000259" key="1">
    <source>
        <dbReference type="Pfam" id="PF02589"/>
    </source>
</evidence>
<accession>A0A317JU69</accession>
<sequence>MYEISLKIFGENILINKLNKGDSMDWTTLASDESIQKIIDTFKQQNITVEVAGSGEEAKQKALSFIPQGANVMSMSSVTADTIGITKEIIESGKYVAVKEKLKTMDHATQGKEMKQMGSVPDVGIGSVHAISEDGHILIASRSGSQLPAYTYGASKVILVVGAQKIVKTLQDGIKRVYEHSLPLESVRSKKAYGTDQSYVNYLLLLNRQDDPNRVHVIIVKEVIGF</sequence>
<organism evidence="2 3">
    <name type="scientific">Candidatus Cerribacteria bacterium 'Amazon FNV 2010 28 9'</name>
    <dbReference type="NCBI Taxonomy" id="2081795"/>
    <lineage>
        <taxon>Bacteria</taxon>
        <taxon>Candidatus Cerribacteria</taxon>
    </lineage>
</organism>
<evidence type="ECO:0000313" key="2">
    <source>
        <dbReference type="EMBL" id="PWU23591.1"/>
    </source>
</evidence>
<dbReference type="EMBL" id="PSRQ01000029">
    <property type="protein sequence ID" value="PWU23591.1"/>
    <property type="molecule type" value="Genomic_DNA"/>
</dbReference>
<dbReference type="PANTHER" id="PTHR36179:SF2">
    <property type="entry name" value="LUD DOMAIN-CONTAINING PROTEIN"/>
    <property type="match status" value="1"/>
</dbReference>
<proteinExistence type="predicted"/>
<dbReference type="Pfam" id="PF02589">
    <property type="entry name" value="LUD_dom"/>
    <property type="match status" value="1"/>
</dbReference>
<feature type="domain" description="LUD" evidence="1">
    <location>
        <begin position="35"/>
        <end position="220"/>
    </location>
</feature>
<gene>
    <name evidence="2" type="ORF">C5B42_02400</name>
</gene>
<name>A0A317JU69_9BACT</name>
<comment type="caution">
    <text evidence="2">The sequence shown here is derived from an EMBL/GenBank/DDBJ whole genome shotgun (WGS) entry which is preliminary data.</text>
</comment>
<dbReference type="InterPro" id="IPR003741">
    <property type="entry name" value="LUD_dom"/>
</dbReference>
<dbReference type="PANTHER" id="PTHR36179">
    <property type="entry name" value="LUD_DOM DOMAIN-CONTAINING PROTEIN"/>
    <property type="match status" value="1"/>
</dbReference>
<dbReference type="AlphaFoldDB" id="A0A317JU69"/>
<dbReference type="Proteomes" id="UP000246104">
    <property type="component" value="Unassembled WGS sequence"/>
</dbReference>
<evidence type="ECO:0000313" key="3">
    <source>
        <dbReference type="Proteomes" id="UP000246104"/>
    </source>
</evidence>
<protein>
    <recommendedName>
        <fullName evidence="1">LUD domain-containing protein</fullName>
    </recommendedName>
</protein>
<reference evidence="2 3" key="1">
    <citation type="submission" date="2018-02" db="EMBL/GenBank/DDBJ databases">
        <title>Genomic Reconstructions from Amazon Rainforest and Pasture Soil Reveal Novel Insights into the Physiology of Candidate Phyla in Tropical Sites.</title>
        <authorList>
            <person name="Kroeger M.E."/>
            <person name="Delmont T."/>
            <person name="Eren A.M."/>
            <person name="Guo J."/>
            <person name="Meyer K.M."/>
            <person name="Khan K."/>
            <person name="Rodrigues J.L.M."/>
            <person name="Bohannan B.J.M."/>
            <person name="Tringe S."/>
            <person name="Borges C.D."/>
            <person name="Tiedje J."/>
            <person name="Tsai S.M."/>
            <person name="Nusslein K."/>
        </authorList>
    </citation>
    <scope>NUCLEOTIDE SEQUENCE [LARGE SCALE GENOMIC DNA]</scope>
    <source>
        <strain evidence="2">Amazon FNV 2010 28 9</strain>
    </source>
</reference>